<sequence>MAEIRYLTPDGQPPNGGLPPHMAFQQPQAQFAAPIIPMPLIAPTPPTPPAPQEPLLPIPHGAMIPDNTNLPLTLNGGQGYIFSPKHTTIHLFHCTTHYPWNAQNGIIDFMIFHAPTNMTVEDLIKQICPRDQGIRGRGVIECLLGVQGNMTAFNRGEEYFIGEGRGQAQEMKNKVKKTLAEVGWNEHRKTGANPVWLARSISLA</sequence>
<organism evidence="1 2">
    <name type="scientific">Helicocarpus griseus UAMH5409</name>
    <dbReference type="NCBI Taxonomy" id="1447875"/>
    <lineage>
        <taxon>Eukaryota</taxon>
        <taxon>Fungi</taxon>
        <taxon>Dikarya</taxon>
        <taxon>Ascomycota</taxon>
        <taxon>Pezizomycotina</taxon>
        <taxon>Eurotiomycetes</taxon>
        <taxon>Eurotiomycetidae</taxon>
        <taxon>Onygenales</taxon>
        <taxon>Ajellomycetaceae</taxon>
        <taxon>Helicocarpus</taxon>
    </lineage>
</organism>
<name>A0A2B7XKU9_9EURO</name>
<proteinExistence type="predicted"/>
<dbReference type="EMBL" id="PDNB01000059">
    <property type="protein sequence ID" value="PGH12364.1"/>
    <property type="molecule type" value="Genomic_DNA"/>
</dbReference>
<accession>A0A2B7XKU9</accession>
<dbReference type="Proteomes" id="UP000223968">
    <property type="component" value="Unassembled WGS sequence"/>
</dbReference>
<dbReference type="AlphaFoldDB" id="A0A2B7XKU9"/>
<keyword evidence="2" id="KW-1185">Reference proteome</keyword>
<reference evidence="1 2" key="1">
    <citation type="submission" date="2017-10" db="EMBL/GenBank/DDBJ databases">
        <title>Comparative genomics in systemic dimorphic fungi from Ajellomycetaceae.</title>
        <authorList>
            <person name="Munoz J.F."/>
            <person name="Mcewen J.G."/>
            <person name="Clay O.K."/>
            <person name="Cuomo C.A."/>
        </authorList>
    </citation>
    <scope>NUCLEOTIDE SEQUENCE [LARGE SCALE GENOMIC DNA]</scope>
    <source>
        <strain evidence="1 2">UAMH5409</strain>
    </source>
</reference>
<gene>
    <name evidence="1" type="ORF">AJ79_04312</name>
</gene>
<dbReference type="OrthoDB" id="10057496at2759"/>
<evidence type="ECO:0000313" key="1">
    <source>
        <dbReference type="EMBL" id="PGH12364.1"/>
    </source>
</evidence>
<comment type="caution">
    <text evidence="1">The sequence shown here is derived from an EMBL/GenBank/DDBJ whole genome shotgun (WGS) entry which is preliminary data.</text>
</comment>
<evidence type="ECO:0000313" key="2">
    <source>
        <dbReference type="Proteomes" id="UP000223968"/>
    </source>
</evidence>
<protein>
    <submittedName>
        <fullName evidence="1">Uncharacterized protein</fullName>
    </submittedName>
</protein>